<sequence>MEAKVEVVENDVNKQLFSKEFKGEASVKGSDYAINQMLYILGGYALAPTPLPSDLISLWADPEVDKSQPCEYCSYERSKIAFPNVKVDLKRRVIKFISLKRACGRCYNIISIKRLLSKIVEAFRNKKDQFNTIYKHFLKVNGLNESEKSESDKSTSDVEGDKNLIFQDLVSMAYSLNQVMRMRKSSRIGFILKRVKLVDYGHFKGTEFTLDKRGGSSDVGLDESDDSRSVDALRGSRIYFDVGGGVNRIVSNLSMNFTRRVPSIMKEVIERSIEGNVERISLKDMLDLIVSLRMCNSLSERVASKCIERINKEIKNTEKSKNDDTYIKILDIALELAEHEIVDVGSHQKKRKDGTIKGNMVGENSIDDNVIADSKCNPDGGKKENGKVEKASMINVTKFVCDNMKVIGGTSESKLFRLIRMFHAILMEGRLKEGDEMRLAFDGLYGRYLRELTSLVLESSIFSSLMGGPVDNGNVASQSVIKSLNDCNRVIDILKLNAMNSRYQKCLRGHVIDESSDHVSGRVTRYVDSANIRNKNNAKDDKKDLMPMAQLRKCVIGDMYSVIVENISKFTSGNIVDLIKTVRILGDPYPKELVNGVVNVYVKHIAQYSINNMIALLEELKLMNLRSEKAMLNTVVSLPRKASTIDSFEHIIRLMQAYEGYESEYLNMFVQQQIQQIYYKINPKYFQKVTYPVSKVDELCTDRR</sequence>
<accession>J4D6Z3</accession>
<dbReference type="KEGG" id="tot:TOT_020000121"/>
<dbReference type="Proteomes" id="UP000003786">
    <property type="component" value="Chromosome 2"/>
</dbReference>
<evidence type="ECO:0000313" key="1">
    <source>
        <dbReference type="EMBL" id="BAM39850.1"/>
    </source>
</evidence>
<keyword evidence="2" id="KW-1185">Reference proteome</keyword>
<protein>
    <submittedName>
        <fullName evidence="1">Uncharacterized protein</fullName>
    </submittedName>
</protein>
<dbReference type="OrthoDB" id="361654at2759"/>
<dbReference type="EMBL" id="AP011947">
    <property type="protein sequence ID" value="BAM39850.1"/>
    <property type="molecule type" value="Genomic_DNA"/>
</dbReference>
<dbReference type="eggNOG" id="ENOG502TN84">
    <property type="taxonomic scope" value="Eukaryota"/>
</dbReference>
<proteinExistence type="predicted"/>
<organism evidence="1 2">
    <name type="scientific">Theileria orientalis strain Shintoku</name>
    <dbReference type="NCBI Taxonomy" id="869250"/>
    <lineage>
        <taxon>Eukaryota</taxon>
        <taxon>Sar</taxon>
        <taxon>Alveolata</taxon>
        <taxon>Apicomplexa</taxon>
        <taxon>Aconoidasida</taxon>
        <taxon>Piroplasmida</taxon>
        <taxon>Theileriidae</taxon>
        <taxon>Theileria</taxon>
    </lineage>
</organism>
<dbReference type="VEuPathDB" id="PiroplasmaDB:TOT_020000121"/>
<dbReference type="RefSeq" id="XP_009690151.1">
    <property type="nucleotide sequence ID" value="XM_009691856.1"/>
</dbReference>
<evidence type="ECO:0000313" key="2">
    <source>
        <dbReference type="Proteomes" id="UP000003786"/>
    </source>
</evidence>
<reference evidence="1 2" key="1">
    <citation type="journal article" date="2012" name="MBio">
        <title>Comparative genome analysis of three eukaryotic parasites with differing abilities to transform leukocytes reveals key mediators of Theileria-induced leukocyte transformation.</title>
        <authorList>
            <person name="Hayashida K."/>
            <person name="Hara Y."/>
            <person name="Abe T."/>
            <person name="Yamasaki C."/>
            <person name="Toyoda A."/>
            <person name="Kosuge T."/>
            <person name="Suzuki Y."/>
            <person name="Sato Y."/>
            <person name="Kawashima S."/>
            <person name="Katayama T."/>
            <person name="Wakaguri H."/>
            <person name="Inoue N."/>
            <person name="Homma K."/>
            <person name="Tada-Umezaki M."/>
            <person name="Yagi Y."/>
            <person name="Fujii Y."/>
            <person name="Habara T."/>
            <person name="Kanehisa M."/>
            <person name="Watanabe H."/>
            <person name="Ito K."/>
            <person name="Gojobori T."/>
            <person name="Sugawara H."/>
            <person name="Imanishi T."/>
            <person name="Weir W."/>
            <person name="Gardner M."/>
            <person name="Pain A."/>
            <person name="Shiels B."/>
            <person name="Hattori M."/>
            <person name="Nene V."/>
            <person name="Sugimoto C."/>
        </authorList>
    </citation>
    <scope>NUCLEOTIDE SEQUENCE [LARGE SCALE GENOMIC DNA]</scope>
    <source>
        <strain evidence="1 2">Shintoku</strain>
    </source>
</reference>
<name>J4D6Z3_THEOR</name>
<gene>
    <name evidence="1" type="ORF">TOT_020000121</name>
</gene>
<dbReference type="GeneID" id="20714302"/>
<dbReference type="AlphaFoldDB" id="J4D6Z3"/>
<dbReference type="OMA" id="VKHISQY"/>